<evidence type="ECO:0000313" key="3">
    <source>
        <dbReference type="Proteomes" id="UP000502677"/>
    </source>
</evidence>
<name>A0A6G7XIE1_9MICO</name>
<dbReference type="Proteomes" id="UP000502677">
    <property type="component" value="Chromosome"/>
</dbReference>
<evidence type="ECO:0000256" key="1">
    <source>
        <dbReference type="SAM" id="SignalP"/>
    </source>
</evidence>
<reference evidence="2 3" key="1">
    <citation type="submission" date="2020-03" db="EMBL/GenBank/DDBJ databases">
        <title>Leucobacter sp. nov., isolated from beetles.</title>
        <authorList>
            <person name="Hyun D.-W."/>
            <person name="Bae J.-W."/>
        </authorList>
    </citation>
    <scope>NUCLEOTIDE SEQUENCE [LARGE SCALE GENOMIC DNA]</scope>
    <source>
        <strain evidence="2 3">HDW9C</strain>
    </source>
</reference>
<keyword evidence="1" id="KW-0732">Signal</keyword>
<dbReference type="RefSeq" id="WP_166292717.1">
    <property type="nucleotide sequence ID" value="NZ_CP049863.1"/>
</dbReference>
<keyword evidence="3" id="KW-1185">Reference proteome</keyword>
<dbReference type="InterPro" id="IPR024006">
    <property type="entry name" value="Alt_signal_exp_actinobact"/>
</dbReference>
<dbReference type="NCBIfam" id="TIGR04088">
    <property type="entry name" value="cognate_SipW"/>
    <property type="match status" value="1"/>
</dbReference>
<dbReference type="NCBIfam" id="TIGR04089">
    <property type="entry name" value="exp_by_SipW_III"/>
    <property type="match status" value="1"/>
</dbReference>
<dbReference type="EMBL" id="CP049863">
    <property type="protein sequence ID" value="QIK64384.1"/>
    <property type="molecule type" value="Genomic_DNA"/>
</dbReference>
<dbReference type="AlphaFoldDB" id="A0A6G7XIE1"/>
<protein>
    <submittedName>
        <fullName evidence="2">Alternate-type signal peptide domain-containing protein</fullName>
    </submittedName>
</protein>
<organism evidence="2 3">
    <name type="scientific">Leucobacter viscericola</name>
    <dbReference type="NCBI Taxonomy" id="2714935"/>
    <lineage>
        <taxon>Bacteria</taxon>
        <taxon>Bacillati</taxon>
        <taxon>Actinomycetota</taxon>
        <taxon>Actinomycetes</taxon>
        <taxon>Micrococcales</taxon>
        <taxon>Microbacteriaceae</taxon>
        <taxon>Leucobacter</taxon>
    </lineage>
</organism>
<feature type="chain" id="PRO_5039099923" evidence="1">
    <location>
        <begin position="27"/>
        <end position="198"/>
    </location>
</feature>
<accession>A0A6G7XIE1</accession>
<proteinExistence type="predicted"/>
<feature type="signal peptide" evidence="1">
    <location>
        <begin position="1"/>
        <end position="26"/>
    </location>
</feature>
<sequence>MKKTTKAAVATAAAAVLLVGSAGTLAFWNDTANISGQNAITAGDLKLTATSAPTWTIRHTSGTDSEVTDITAVRLVPGDKLTYSMPATITAQGQNLRFKVGLAGGSIAAPTTPTAADTALAARLTSATTFTVVGATSVPGTTDTFDHKNNGASNYVTTIKATITWPFTGQPTDDNAARTGQVNLANFAITVTQEDASV</sequence>
<dbReference type="InterPro" id="IPR023833">
    <property type="entry name" value="Signal_pept_SipW-depend-type"/>
</dbReference>
<dbReference type="KEGG" id="lvi:G7068_15095"/>
<evidence type="ECO:0000313" key="2">
    <source>
        <dbReference type="EMBL" id="QIK64384.1"/>
    </source>
</evidence>
<gene>
    <name evidence="2" type="ORF">G7068_15095</name>
</gene>